<feature type="binding site" evidence="18">
    <location>
        <position position="232"/>
    </location>
    <ligand>
        <name>Mg(2+)</name>
        <dbReference type="ChEBI" id="CHEBI:18420"/>
    </ligand>
</feature>
<dbReference type="AlphaFoldDB" id="A0A1B0GNB0"/>
<feature type="site" description="Important for substrate specificity" evidence="18">
    <location>
        <position position="68"/>
    </location>
</feature>
<dbReference type="VEuPathDB" id="VectorBase:PPAI004475"/>
<evidence type="ECO:0000256" key="9">
    <source>
        <dbReference type="ARBA" id="ARBA00022787"/>
    </source>
</evidence>
<reference evidence="20" key="1">
    <citation type="submission" date="2022-08" db="UniProtKB">
        <authorList>
            <consortium name="EnsemblMetazoa"/>
        </authorList>
    </citation>
    <scope>IDENTIFICATION</scope>
    <source>
        <strain evidence="20">Israel</strain>
    </source>
</reference>
<feature type="site" description="Important for substrate specificity" evidence="18">
    <location>
        <position position="136"/>
    </location>
</feature>
<dbReference type="PANTHER" id="PTHR11815:SF10">
    <property type="entry name" value="SUCCINATE--COA LIGASE [GDP-FORMING] SUBUNIT BETA, MITOCHONDRIAL"/>
    <property type="match status" value="1"/>
</dbReference>
<dbReference type="InterPro" id="IPR011761">
    <property type="entry name" value="ATP-grasp"/>
</dbReference>
<evidence type="ECO:0000256" key="14">
    <source>
        <dbReference type="ARBA" id="ARBA00023136"/>
    </source>
</evidence>
<dbReference type="FunFam" id="3.30.1490.20:FF:000004">
    <property type="entry name" value="Succinate--CoA ligase [ADP-forming] subunit beta, mitochondrial"/>
    <property type="match status" value="1"/>
</dbReference>
<dbReference type="Pfam" id="PF05644">
    <property type="entry name" value="Miff"/>
    <property type="match status" value="1"/>
</dbReference>
<dbReference type="HAMAP" id="MF_00558">
    <property type="entry name" value="Succ_CoA_beta"/>
    <property type="match status" value="1"/>
</dbReference>
<dbReference type="GO" id="GO:0004776">
    <property type="term" value="F:succinate-CoA ligase (GDP-forming) activity"/>
    <property type="evidence" value="ECO:0007669"/>
    <property type="project" value="UniProtKB-EC"/>
</dbReference>
<dbReference type="InterPro" id="IPR013650">
    <property type="entry name" value="ATP-grasp_succ-CoA_synth-type"/>
</dbReference>
<evidence type="ECO:0000256" key="10">
    <source>
        <dbReference type="ARBA" id="ARBA00022842"/>
    </source>
</evidence>
<dbReference type="EMBL" id="AJVK01013101">
    <property type="status" value="NOT_ANNOTATED_CDS"/>
    <property type="molecule type" value="Genomic_DNA"/>
</dbReference>
<organism evidence="20 21">
    <name type="scientific">Phlebotomus papatasi</name>
    <name type="common">Sandfly</name>
    <dbReference type="NCBI Taxonomy" id="29031"/>
    <lineage>
        <taxon>Eukaryota</taxon>
        <taxon>Metazoa</taxon>
        <taxon>Ecdysozoa</taxon>
        <taxon>Arthropoda</taxon>
        <taxon>Hexapoda</taxon>
        <taxon>Insecta</taxon>
        <taxon>Pterygota</taxon>
        <taxon>Neoptera</taxon>
        <taxon>Endopterygota</taxon>
        <taxon>Diptera</taxon>
        <taxon>Nematocera</taxon>
        <taxon>Psychodoidea</taxon>
        <taxon>Psychodidae</taxon>
        <taxon>Phlebotomus</taxon>
        <taxon>Phlebotomus</taxon>
    </lineage>
</organism>
<dbReference type="Pfam" id="PF08442">
    <property type="entry name" value="ATP-grasp_2"/>
    <property type="match status" value="1"/>
</dbReference>
<keyword evidence="12 18" id="KW-0496">Mitochondrion</keyword>
<dbReference type="InterPro" id="IPR039433">
    <property type="entry name" value="Mff-like_dom"/>
</dbReference>
<dbReference type="GO" id="GO:0005524">
    <property type="term" value="F:ATP binding"/>
    <property type="evidence" value="ECO:0007669"/>
    <property type="project" value="UniProtKB-UniRule"/>
</dbReference>
<dbReference type="EnsemblMetazoa" id="PPAI004475-RA">
    <property type="protein sequence ID" value="PPAI004475-PA"/>
    <property type="gene ID" value="PPAI004475"/>
</dbReference>
<dbReference type="GO" id="GO:0005525">
    <property type="term" value="F:GTP binding"/>
    <property type="evidence" value="ECO:0007669"/>
    <property type="project" value="UniProtKB-UniRule"/>
</dbReference>
<dbReference type="FunFam" id="3.30.470.20:FF:000002">
    <property type="entry name" value="Succinate--CoA ligase [ADP-forming] subunit beta"/>
    <property type="match status" value="1"/>
</dbReference>
<keyword evidence="8 18" id="KW-0547">Nucleotide-binding</keyword>
<evidence type="ECO:0000313" key="20">
    <source>
        <dbReference type="EnsemblMetazoa" id="PPAI004475-PA"/>
    </source>
</evidence>
<dbReference type="Gene3D" id="3.40.50.261">
    <property type="entry name" value="Succinyl-CoA synthetase domains"/>
    <property type="match status" value="1"/>
</dbReference>
<dbReference type="PROSITE" id="PS50975">
    <property type="entry name" value="ATP_GRASP"/>
    <property type="match status" value="1"/>
</dbReference>
<dbReference type="PANTHER" id="PTHR11815">
    <property type="entry name" value="SUCCINYL-COA SYNTHETASE BETA CHAIN"/>
    <property type="match status" value="1"/>
</dbReference>
<evidence type="ECO:0000256" key="15">
    <source>
        <dbReference type="ARBA" id="ARBA00052879"/>
    </source>
</evidence>
<dbReference type="GO" id="GO:0005741">
    <property type="term" value="C:mitochondrial outer membrane"/>
    <property type="evidence" value="ECO:0007669"/>
    <property type="project" value="UniProtKB-SubCell"/>
</dbReference>
<dbReference type="Gene3D" id="3.30.470.20">
    <property type="entry name" value="ATP-grasp fold, B domain"/>
    <property type="match status" value="1"/>
</dbReference>
<dbReference type="FunFam" id="3.40.50.261:FF:000001">
    <property type="entry name" value="Succinate--CoA ligase [ADP-forming] subunit beta"/>
    <property type="match status" value="1"/>
</dbReference>
<dbReference type="Gene3D" id="3.30.1490.20">
    <property type="entry name" value="ATP-grasp fold, A domain"/>
    <property type="match status" value="1"/>
</dbReference>
<evidence type="ECO:0000256" key="6">
    <source>
        <dbReference type="ARBA" id="ARBA00022692"/>
    </source>
</evidence>
<comment type="pathway">
    <text evidence="3 18">Carbohydrate metabolism; tricarboxylic acid cycle; succinate from succinyl-CoA (ligase route): step 1/1.</text>
</comment>
<feature type="region of interest" description="Disordered" evidence="19">
    <location>
        <begin position="551"/>
        <end position="597"/>
    </location>
</feature>
<comment type="catalytic activity">
    <reaction evidence="15 18">
        <text>GTP + succinate + CoA = succinyl-CoA + GDP + phosphate</text>
        <dbReference type="Rhea" id="RHEA:22120"/>
        <dbReference type="ChEBI" id="CHEBI:30031"/>
        <dbReference type="ChEBI" id="CHEBI:37565"/>
        <dbReference type="ChEBI" id="CHEBI:43474"/>
        <dbReference type="ChEBI" id="CHEBI:57287"/>
        <dbReference type="ChEBI" id="CHEBI:57292"/>
        <dbReference type="ChEBI" id="CHEBI:58189"/>
        <dbReference type="EC" id="6.2.1.4"/>
    </reaction>
</comment>
<comment type="similarity">
    <text evidence="18">Belongs to the succinate/malate CoA ligase beta subunit family. GTP-specific subunit beta subfamily.</text>
</comment>
<keyword evidence="10 18" id="KW-0460">Magnesium</keyword>
<dbReference type="GO" id="GO:0006104">
    <property type="term" value="P:succinyl-CoA metabolic process"/>
    <property type="evidence" value="ECO:0007669"/>
    <property type="project" value="InterPro"/>
</dbReference>
<dbReference type="GO" id="GO:0042709">
    <property type="term" value="C:succinate-CoA ligase complex"/>
    <property type="evidence" value="ECO:0007669"/>
    <property type="project" value="TreeGrafter"/>
</dbReference>
<dbReference type="InterPro" id="IPR013815">
    <property type="entry name" value="ATP_grasp_subdomain_1"/>
</dbReference>
<evidence type="ECO:0000256" key="7">
    <source>
        <dbReference type="ARBA" id="ARBA00022723"/>
    </source>
</evidence>
<proteinExistence type="inferred from homology"/>
<dbReference type="SUPFAM" id="SSF56059">
    <property type="entry name" value="Glutathione synthetase ATP-binding domain-like"/>
    <property type="match status" value="1"/>
</dbReference>
<sequence>MSSFALGATFCRQLLAGFKVFRSTGRNLSLLEYQSKQLLDECGVSIQKFRVLAAKNDAGRLSDFQVPEYVVKAQILAGGRGKGHFDNGFKGGVHITRKSDEAVSLADKMLGQKLITKQTPKEGILVRKVMVAKSVDIVRETYLCILMDRDHNGPVLIASPAGGMDIEAVAEETPEKIKTVPIDITKGITRDQSSAVADFLEFRGALKEKAAQEIEKLWQLFLKVDAVQIEINPLAETSEGEVISVDAKLNFDDNAQFRQKRIFDMEEETEADAQEVEAAKNNLNYISMDGNIGCLVNGAGLAMATMDIIKLNGGNPANFLDVGGGVKEDQVLKAFQILLSDTKVKAILVNVFGGIVNCATIANGVVNASKAIDLKVPVVVRLAGTNAEEARNIIVSSGLNLIPATDLDDAATKAVFRGYCVRMARSSSPPRFNNYEEDPVFQNVNFTQDISEQMRVPKSIKATGEYFDERDILPGSANLNSWNYSEKIDMTVPDRIVVIGQEQHHVLGSGTRSAPREILLENSIMSKGDTGQVRVSTPPRTISLAEHYFPTASEADDSPRHDVDEDFGSTEAHGDGNRASARHPKYSSHAAELVISH</sequence>
<keyword evidence="7 18" id="KW-0479">Metal-binding</keyword>
<evidence type="ECO:0000256" key="17">
    <source>
        <dbReference type="ARBA" id="ARBA00063570"/>
    </source>
</evidence>
<keyword evidence="4 18" id="KW-0816">Tricarboxylic acid cycle</keyword>
<dbReference type="NCBIfam" id="TIGR01016">
    <property type="entry name" value="sucCoAbeta"/>
    <property type="match status" value="1"/>
</dbReference>
<dbReference type="HAMAP" id="MF_03221">
    <property type="entry name" value="Succ_CoA_betaG_euk"/>
    <property type="match status" value="1"/>
</dbReference>
<evidence type="ECO:0000313" key="21">
    <source>
        <dbReference type="Proteomes" id="UP000092462"/>
    </source>
</evidence>
<accession>A0A1B0GNB0</accession>
<evidence type="ECO:0000256" key="1">
    <source>
        <dbReference type="ARBA" id="ARBA00004167"/>
    </source>
</evidence>
<feature type="binding site" evidence="18">
    <location>
        <begin position="79"/>
        <end position="81"/>
    </location>
    <ligand>
        <name>GTP</name>
        <dbReference type="ChEBI" id="CHEBI:37565"/>
    </ligand>
</feature>
<keyword evidence="14" id="KW-0472">Membrane</keyword>
<keyword evidence="6" id="KW-0812">Transmembrane</keyword>
<dbReference type="EC" id="6.2.1.4" evidence="18"/>
<evidence type="ECO:0000256" key="11">
    <source>
        <dbReference type="ARBA" id="ARBA00022989"/>
    </source>
</evidence>
<feature type="binding site" evidence="18">
    <location>
        <position position="246"/>
    </location>
    <ligand>
        <name>Mg(2+)</name>
        <dbReference type="ChEBI" id="CHEBI:18420"/>
    </ligand>
</feature>
<comment type="subunit">
    <text evidence="17 18">Heterodimer of an alpha and a beta subunit. The beta subunit determines specificity for GTP.</text>
</comment>
<dbReference type="Pfam" id="PF00549">
    <property type="entry name" value="Ligase_CoA"/>
    <property type="match status" value="1"/>
</dbReference>
<evidence type="ECO:0000256" key="16">
    <source>
        <dbReference type="ARBA" id="ARBA00053833"/>
    </source>
</evidence>
<dbReference type="GO" id="GO:0006099">
    <property type="term" value="P:tricarboxylic acid cycle"/>
    <property type="evidence" value="ECO:0007669"/>
    <property type="project" value="UniProtKB-UniRule"/>
</dbReference>
<dbReference type="InterPro" id="IPR005811">
    <property type="entry name" value="SUCC_ACL_C"/>
</dbReference>
<comment type="subcellular location">
    <subcellularLocation>
        <location evidence="1">Membrane</location>
        <topology evidence="1">Single-pass membrane protein</topology>
    </subcellularLocation>
    <subcellularLocation>
        <location evidence="2">Mitochondrion outer membrane</location>
    </subcellularLocation>
</comment>
<dbReference type="NCBIfam" id="NF001913">
    <property type="entry name" value="PRK00696.1"/>
    <property type="match status" value="1"/>
</dbReference>
<dbReference type="PROSITE" id="PS01217">
    <property type="entry name" value="SUCCINYL_COA_LIG_3"/>
    <property type="match status" value="1"/>
</dbReference>
<dbReference type="VEuPathDB" id="VectorBase:PPAPM1_001076"/>
<dbReference type="Proteomes" id="UP000092462">
    <property type="component" value="Unassembled WGS sequence"/>
</dbReference>
<keyword evidence="9" id="KW-1000">Mitochondrion outer membrane</keyword>
<keyword evidence="13 18" id="KW-0342">GTP-binding</keyword>
<evidence type="ECO:0000256" key="3">
    <source>
        <dbReference type="ARBA" id="ARBA00005064"/>
    </source>
</evidence>
<feature type="binding site" evidence="18">
    <location>
        <position position="47"/>
    </location>
    <ligand>
        <name>GTP</name>
        <dbReference type="ChEBI" id="CHEBI:37565"/>
    </ligand>
</feature>
<dbReference type="InterPro" id="IPR017866">
    <property type="entry name" value="Succ-CoA_synthase_bsu_CS"/>
</dbReference>
<dbReference type="InterPro" id="IPR005809">
    <property type="entry name" value="Succ_CoA_ligase-like_bsu"/>
</dbReference>
<evidence type="ECO:0000256" key="18">
    <source>
        <dbReference type="HAMAP-Rule" id="MF_03221"/>
    </source>
</evidence>
<dbReference type="InterPro" id="IPR034722">
    <property type="entry name" value="Succ_CoA_betaG_euk"/>
</dbReference>
<dbReference type="GO" id="GO:0000287">
    <property type="term" value="F:magnesium ion binding"/>
    <property type="evidence" value="ECO:0007669"/>
    <property type="project" value="UniProtKB-UniRule"/>
</dbReference>
<evidence type="ECO:0000256" key="12">
    <source>
        <dbReference type="ARBA" id="ARBA00023128"/>
    </source>
</evidence>
<keyword evidence="21" id="KW-1185">Reference proteome</keyword>
<name>A0A1B0GNB0_PHLPP</name>
<evidence type="ECO:0000256" key="13">
    <source>
        <dbReference type="ARBA" id="ARBA00023134"/>
    </source>
</evidence>
<evidence type="ECO:0000256" key="2">
    <source>
        <dbReference type="ARBA" id="ARBA00004294"/>
    </source>
</evidence>
<protein>
    <recommendedName>
        <fullName evidence="18">Succinate--CoA ligase [GDP-forming] subunit beta, mitochondrial</fullName>
        <ecNumber evidence="18">6.2.1.4</ecNumber>
    </recommendedName>
    <alternativeName>
        <fullName evidence="18">GTP-specific succinyl-CoA synthetase subunit beta</fullName>
        <shortName evidence="18">G-SCS</shortName>
        <shortName evidence="18">GTPSCS</shortName>
    </alternativeName>
    <alternativeName>
        <fullName evidence="18">Succinyl-CoA synthetase beta-G chain</fullName>
        <shortName evidence="18">SCS-betaG</shortName>
    </alternativeName>
</protein>
<dbReference type="GO" id="GO:0004775">
    <property type="term" value="F:succinate-CoA ligase (ADP-forming) activity"/>
    <property type="evidence" value="ECO:0007669"/>
    <property type="project" value="UniProtKB-UniRule"/>
</dbReference>
<dbReference type="SUPFAM" id="SSF52210">
    <property type="entry name" value="Succinyl-CoA synthetase domains"/>
    <property type="match status" value="1"/>
</dbReference>
<comment type="cofactor">
    <cofactor evidence="18">
        <name>Mg(2+)</name>
        <dbReference type="ChEBI" id="CHEBI:18420"/>
    </cofactor>
    <text evidence="18">Binds 1 Mg(2+) ion per subunit.</text>
</comment>
<comment type="function">
    <text evidence="16 18">GTP-specific succinyl-CoA synthetase functions in the citric acid cycle (TCA), coupling the hydrolysis of succinyl-CoA to the synthesis of GTP and thus represents the only step of substrate-level phosphorylation in the TCA. The beta subunit provides nucleotide specificity of the enzyme and binds the substrate succinate, while the binding sites for coenzyme A and phosphate are found in the alpha subunit.</text>
</comment>
<feature type="binding site" evidence="18">
    <location>
        <position position="135"/>
    </location>
    <ligand>
        <name>GTP</name>
        <dbReference type="ChEBI" id="CHEBI:37565"/>
    </ligand>
</feature>
<dbReference type="InterPro" id="IPR016102">
    <property type="entry name" value="Succinyl-CoA_synth-like"/>
</dbReference>
<dbReference type="VEuPathDB" id="VectorBase:PPAPM1_010093"/>
<keyword evidence="5 18" id="KW-0436">Ligase</keyword>
<evidence type="ECO:0000256" key="5">
    <source>
        <dbReference type="ARBA" id="ARBA00022598"/>
    </source>
</evidence>
<keyword evidence="11" id="KW-1133">Transmembrane helix</keyword>
<evidence type="ECO:0000256" key="8">
    <source>
        <dbReference type="ARBA" id="ARBA00022741"/>
    </source>
</evidence>
<evidence type="ECO:0000256" key="19">
    <source>
        <dbReference type="SAM" id="MobiDB-lite"/>
    </source>
</evidence>
<feature type="binding site" evidence="18">
    <location>
        <begin position="354"/>
        <end position="356"/>
    </location>
    <ligand>
        <name>substrate</name>
        <note>ligand shared with subunit alpha</note>
    </ligand>
</feature>
<feature type="binding site" evidence="18">
    <location>
        <position position="297"/>
    </location>
    <ligand>
        <name>substrate</name>
        <note>ligand shared with subunit alpha</note>
    </ligand>
</feature>
<evidence type="ECO:0000256" key="4">
    <source>
        <dbReference type="ARBA" id="ARBA00022532"/>
    </source>
</evidence>